<evidence type="ECO:0008006" key="3">
    <source>
        <dbReference type="Google" id="ProtNLM"/>
    </source>
</evidence>
<keyword evidence="2" id="KW-1185">Reference proteome</keyword>
<name>A0ABS3CL37_9BACT</name>
<dbReference type="Proteomes" id="UP000664480">
    <property type="component" value="Unassembled WGS sequence"/>
</dbReference>
<organism evidence="1 2">
    <name type="scientific">Algoriphagus pacificus</name>
    <dbReference type="NCBI Taxonomy" id="2811234"/>
    <lineage>
        <taxon>Bacteria</taxon>
        <taxon>Pseudomonadati</taxon>
        <taxon>Bacteroidota</taxon>
        <taxon>Cytophagia</taxon>
        <taxon>Cytophagales</taxon>
        <taxon>Cyclobacteriaceae</taxon>
        <taxon>Algoriphagus</taxon>
    </lineage>
</organism>
<reference evidence="1 2" key="1">
    <citation type="submission" date="2021-03" db="EMBL/GenBank/DDBJ databases">
        <title>novel species isolated from a fishpond in China.</title>
        <authorList>
            <person name="Lu H."/>
            <person name="Cai Z."/>
        </authorList>
    </citation>
    <scope>NUCLEOTIDE SEQUENCE [LARGE SCALE GENOMIC DNA]</scope>
    <source>
        <strain evidence="1 2">YJ13C</strain>
    </source>
</reference>
<evidence type="ECO:0000313" key="2">
    <source>
        <dbReference type="Proteomes" id="UP000664480"/>
    </source>
</evidence>
<dbReference type="RefSeq" id="WP_206588488.1">
    <property type="nucleotide sequence ID" value="NZ_JAFKCU010000007.1"/>
</dbReference>
<dbReference type="EMBL" id="JAFKCU010000007">
    <property type="protein sequence ID" value="MBN7817821.1"/>
    <property type="molecule type" value="Genomic_DNA"/>
</dbReference>
<gene>
    <name evidence="1" type="ORF">J0A69_20430</name>
</gene>
<dbReference type="PROSITE" id="PS51257">
    <property type="entry name" value="PROKAR_LIPOPROTEIN"/>
    <property type="match status" value="1"/>
</dbReference>
<proteinExistence type="predicted"/>
<comment type="caution">
    <text evidence="1">The sequence shown here is derived from an EMBL/GenBank/DDBJ whole genome shotgun (WGS) entry which is preliminary data.</text>
</comment>
<protein>
    <recommendedName>
        <fullName evidence="3">DUF5640 domain-containing protein</fullName>
    </recommendedName>
</protein>
<accession>A0ABS3CL37</accession>
<sequence>MKYGIVIILVLALLSCTDDSEIVDVKELRGSWVNVENGTDTLAFETLFEGKEFMLLKRAELYRTGPYEYKLLPNNNISIHWSLASTMTFEDYYFKVTSDKLTIGNFYDSPSGELLTFKKTN</sequence>
<evidence type="ECO:0000313" key="1">
    <source>
        <dbReference type="EMBL" id="MBN7817821.1"/>
    </source>
</evidence>